<dbReference type="InterPro" id="IPR036653">
    <property type="entry name" value="CinA-like_C"/>
</dbReference>
<organism evidence="2 3">
    <name type="scientific">Variovorax defluvii</name>
    <dbReference type="NCBI Taxonomy" id="913761"/>
    <lineage>
        <taxon>Bacteria</taxon>
        <taxon>Pseudomonadati</taxon>
        <taxon>Pseudomonadota</taxon>
        <taxon>Betaproteobacteria</taxon>
        <taxon>Burkholderiales</taxon>
        <taxon>Comamonadaceae</taxon>
        <taxon>Variovorax</taxon>
    </lineage>
</organism>
<accession>A0ABP8IIL7</accession>
<evidence type="ECO:0000313" key="2">
    <source>
        <dbReference type="EMBL" id="GAA4359681.1"/>
    </source>
</evidence>
<dbReference type="Pfam" id="PF02464">
    <property type="entry name" value="CinA"/>
    <property type="match status" value="1"/>
</dbReference>
<evidence type="ECO:0000313" key="3">
    <source>
        <dbReference type="Proteomes" id="UP001500975"/>
    </source>
</evidence>
<reference evidence="3" key="1">
    <citation type="journal article" date="2019" name="Int. J. Syst. Evol. Microbiol.">
        <title>The Global Catalogue of Microorganisms (GCM) 10K type strain sequencing project: providing services to taxonomists for standard genome sequencing and annotation.</title>
        <authorList>
            <consortium name="The Broad Institute Genomics Platform"/>
            <consortium name="The Broad Institute Genome Sequencing Center for Infectious Disease"/>
            <person name="Wu L."/>
            <person name="Ma J."/>
        </authorList>
    </citation>
    <scope>NUCLEOTIDE SEQUENCE [LARGE SCALE GENOMIC DNA]</scope>
    <source>
        <strain evidence="3">JCM 17804</strain>
    </source>
</reference>
<evidence type="ECO:0000259" key="1">
    <source>
        <dbReference type="Pfam" id="PF02464"/>
    </source>
</evidence>
<feature type="domain" description="CinA C-terminal" evidence="1">
    <location>
        <begin position="20"/>
        <end position="168"/>
    </location>
</feature>
<dbReference type="EMBL" id="BAABGJ010000081">
    <property type="protein sequence ID" value="GAA4359681.1"/>
    <property type="molecule type" value="Genomic_DNA"/>
</dbReference>
<dbReference type="Gene3D" id="3.90.950.20">
    <property type="entry name" value="CinA-like"/>
    <property type="match status" value="1"/>
</dbReference>
<gene>
    <name evidence="2" type="ORF">GCM10023165_56070</name>
</gene>
<dbReference type="Proteomes" id="UP001500975">
    <property type="component" value="Unassembled WGS sequence"/>
</dbReference>
<keyword evidence="3" id="KW-1185">Reference proteome</keyword>
<proteinExistence type="predicted"/>
<sequence length="175" mass="19046">MVFTNLALELSMDASDPTRAAAQYLQTHGLVLVTAESCTAGLIASRLAAVPGAGQVLESAFVVYDPGAKQRHLGVKQSTLERFNLTSEPVALEMARGALQRSDAGVAVSNTGVADDADPKVPAGTQCFGWAFREGHRIQVFTETKRFEGDRNRIREAAADYALQRIEHYHRRFKA</sequence>
<dbReference type="InterPro" id="IPR008136">
    <property type="entry name" value="CinA_C"/>
</dbReference>
<comment type="caution">
    <text evidence="2">The sequence shown here is derived from an EMBL/GenBank/DDBJ whole genome shotgun (WGS) entry which is preliminary data.</text>
</comment>
<name>A0ABP8IIL7_9BURK</name>
<dbReference type="NCBIfam" id="TIGR00199">
    <property type="entry name" value="PncC_domain"/>
    <property type="match status" value="1"/>
</dbReference>
<protein>
    <submittedName>
        <fullName evidence="2">CinA family protein</fullName>
    </submittedName>
</protein>
<dbReference type="SUPFAM" id="SSF142433">
    <property type="entry name" value="CinA-like"/>
    <property type="match status" value="1"/>
</dbReference>